<proteinExistence type="predicted"/>
<keyword evidence="6" id="KW-1015">Disulfide bond</keyword>
<evidence type="ECO:0000256" key="5">
    <source>
        <dbReference type="ARBA" id="ARBA00023136"/>
    </source>
</evidence>
<dbReference type="InterPro" id="IPR002035">
    <property type="entry name" value="VWF_A"/>
</dbReference>
<feature type="domain" description="VWFA" evidence="7">
    <location>
        <begin position="975"/>
        <end position="1163"/>
    </location>
</feature>
<dbReference type="EMBL" id="RCHS01003794">
    <property type="protein sequence ID" value="RMX39618.1"/>
    <property type="molecule type" value="Genomic_DNA"/>
</dbReference>
<dbReference type="InterPro" id="IPR000884">
    <property type="entry name" value="TSP1_rpt"/>
</dbReference>
<evidence type="ECO:0000259" key="7">
    <source>
        <dbReference type="PROSITE" id="PS50234"/>
    </source>
</evidence>
<feature type="domain" description="VWFA" evidence="7">
    <location>
        <begin position="2"/>
        <end position="183"/>
    </location>
</feature>
<reference evidence="8 9" key="1">
    <citation type="journal article" date="2018" name="Sci. Rep.">
        <title>Comparative analysis of the Pocillopora damicornis genome highlights role of immune system in coral evolution.</title>
        <authorList>
            <person name="Cunning R."/>
            <person name="Bay R.A."/>
            <person name="Gillette P."/>
            <person name="Baker A.C."/>
            <person name="Traylor-Knowles N."/>
        </authorList>
    </citation>
    <scope>NUCLEOTIDE SEQUENCE [LARGE SCALE GENOMIC DNA]</scope>
    <source>
        <strain evidence="8">RSMAS</strain>
        <tissue evidence="8">Whole animal</tissue>
    </source>
</reference>
<dbReference type="PROSITE" id="PS50092">
    <property type="entry name" value="TSP1"/>
    <property type="match status" value="5"/>
</dbReference>
<dbReference type="FunFam" id="2.20.100.10:FF:000080">
    <property type="entry name" value="SCO-spondin"/>
    <property type="match status" value="1"/>
</dbReference>
<dbReference type="PRINTS" id="PR00453">
    <property type="entry name" value="VWFADOMAIN"/>
</dbReference>
<evidence type="ECO:0000313" key="8">
    <source>
        <dbReference type="EMBL" id="RMX39618.1"/>
    </source>
</evidence>
<dbReference type="FunFam" id="2.20.100.10:FF:000001">
    <property type="entry name" value="semaphorin-5A isoform X1"/>
    <property type="match status" value="3"/>
</dbReference>
<keyword evidence="4" id="KW-1133">Transmembrane helix</keyword>
<dbReference type="InterPro" id="IPR036383">
    <property type="entry name" value="TSP1_rpt_sf"/>
</dbReference>
<feature type="domain" description="VWFA" evidence="7">
    <location>
        <begin position="1233"/>
        <end position="1411"/>
    </location>
</feature>
<dbReference type="OrthoDB" id="5973630at2759"/>
<dbReference type="Pfam" id="PF00090">
    <property type="entry name" value="TSP_1"/>
    <property type="match status" value="5"/>
</dbReference>
<dbReference type="GO" id="GO:0016020">
    <property type="term" value="C:membrane"/>
    <property type="evidence" value="ECO:0007669"/>
    <property type="project" value="UniProtKB-SubCell"/>
</dbReference>
<dbReference type="PROSITE" id="PS50234">
    <property type="entry name" value="VWFA"/>
    <property type="match status" value="6"/>
</dbReference>
<dbReference type="SMART" id="SM00327">
    <property type="entry name" value="VWA"/>
    <property type="match status" value="6"/>
</dbReference>
<evidence type="ECO:0000256" key="1">
    <source>
        <dbReference type="ARBA" id="ARBA00004167"/>
    </source>
</evidence>
<comment type="caution">
    <text evidence="8">The sequence shown here is derived from an EMBL/GenBank/DDBJ whole genome shotgun (WGS) entry which is preliminary data.</text>
</comment>
<evidence type="ECO:0000256" key="4">
    <source>
        <dbReference type="ARBA" id="ARBA00022989"/>
    </source>
</evidence>
<sequence length="1417" mass="157317">MDVALVIPSRDNVQDDYEMMLDSIGELIKQFSVLRNSSHFAIIQYGKNAKVSVTMTDLSKDDKRSWTKLEEVIRNLRDKSTDLGIGSNISNALKTVAEDVFNEDNDLRPTSIDLVILVARELVVDDDTERVIKDLEGRGIYRLAVEVGNKFPIENLRNLTGGRNEEILQYRDFSDLKENVTNIHNTTCGMLDCEDPPLDICLVIDQTQSVGVKNYKTMLKAVINFVGFFNVGIKDTRIAIVSFASDAKKRIGFSDSAYQSLEKLTEYLTSMFKDALGRPTRTDRALEKAIQVLKDGDANHQGVLMVLTDGKTNPKSRDLGEVMKELSKFTRKRQIPAKTKTNHRMFIYNCEGINGGFSEWSSWSECSASCGGGVHGRERTCTSPPPRHAGKDCKGESFETRTCNNEECVCERKIDLGLLIDSSESITEQPLENLLQNFLPEFLRTQFTRGTIGRNGTRVGVVKFDHKTSILVDFNDKRSYMRNELVEMLENTSSNVIFETRFDKALEEVSTSLFSAKGGERTDFPNVLVIFTDGKPFPRDEVKPFNVTLPPLRSFAIIFVAEPGGYTDWSAWGECSVTCGGGFQSRKRSCTNPPASHGGLNCKAQKLGPAEEERACNNKQDCSDVKRYLFTRGMVKMKRNLPLVAIMVMASIYVNPCEGGIDLGIIVDRSKSVGKENFIIVKEAVKSFVDNFDIQPEETHVSLIFFAGTPFHMFNLSDPSYHSNKAVKDAIDSLPDKLYSGTRTDLALMKAHDHMFHPGQDRRKKPNVLLVLTDGATASESAPYSETVPPLEDKGVNIIAVGIGKGIKEEELQSIAGERGSVVQVPDFSLLISKLNEILADVCIINGGYTHWSPWSECSATCGEGFRTRSRNCTNPEPMGGGKNCDEIGPDEEQVACDLPECKTSIDGGYTRWTTWTKCSKTCGTGTQIRVRSCTNPPPNAEGKNCDRLGKPKEVKKCKLPKCAKGPAPCEEGLDLGIVIDRSLSVRTRNLERLLKVFFPKFFKRMGISKSKTNIGIIKYDKSANVYAPFNGPNSRSLKKATAFVKKLDPGVYLQTRTDKGLIAAYKQLFTKKGGDRRKRQNVLLTFTDGRAWPRRRIKPFSLTVPPLREKKKCHMVAVGYGVPSRLNMTQLQEIAGDNAILVPRPRQIRKMVGKIKKVVCQVDGGYSKWSQWSLCSTTCGVGVKVRSRTCSAPPPKKKGKDCSRLGDSVEAVECNEGECPTGPTPCTKKNLDVCLIVDASLSVGVQNFLRVKSFLVQFIHQFEPETHFSIITFSGKPQVRCKFSDSMCQGTDKTHDTIAEIPDRVSWGTYTDKALVAADQIVFTAEGGDRPDASNVVVVITDGKTMRGSQPFNVTVPPLRDGKDAKVLAFGVGPTIREEDLNEMAGESNWFYVYEFADMKYRIGDILGSSHAWLGD</sequence>
<dbReference type="SUPFAM" id="SSF82895">
    <property type="entry name" value="TSP-1 type 1 repeat"/>
    <property type="match status" value="4"/>
</dbReference>
<dbReference type="CDD" id="cd00198">
    <property type="entry name" value="vWFA"/>
    <property type="match status" value="1"/>
</dbReference>
<organism evidence="8 9">
    <name type="scientific">Pocillopora damicornis</name>
    <name type="common">Cauliflower coral</name>
    <name type="synonym">Millepora damicornis</name>
    <dbReference type="NCBI Taxonomy" id="46731"/>
    <lineage>
        <taxon>Eukaryota</taxon>
        <taxon>Metazoa</taxon>
        <taxon>Cnidaria</taxon>
        <taxon>Anthozoa</taxon>
        <taxon>Hexacorallia</taxon>
        <taxon>Scleractinia</taxon>
        <taxon>Astrocoeniina</taxon>
        <taxon>Pocilloporidae</taxon>
        <taxon>Pocillopora</taxon>
    </lineage>
</organism>
<keyword evidence="5" id="KW-0472">Membrane</keyword>
<dbReference type="Proteomes" id="UP000275408">
    <property type="component" value="Unassembled WGS sequence"/>
</dbReference>
<keyword evidence="3" id="KW-0677">Repeat</keyword>
<dbReference type="Gene3D" id="2.20.100.10">
    <property type="entry name" value="Thrombospondin type-1 (TSP1) repeat"/>
    <property type="match status" value="5"/>
</dbReference>
<keyword evidence="2" id="KW-0812">Transmembrane</keyword>
<dbReference type="SUPFAM" id="SSF53300">
    <property type="entry name" value="vWA-like"/>
    <property type="match status" value="6"/>
</dbReference>
<feature type="domain" description="VWFA" evidence="7">
    <location>
        <begin position="415"/>
        <end position="561"/>
    </location>
</feature>
<protein>
    <recommendedName>
        <fullName evidence="7">VWFA domain-containing protein</fullName>
    </recommendedName>
</protein>
<feature type="domain" description="VWFA" evidence="7">
    <location>
        <begin position="662"/>
        <end position="842"/>
    </location>
</feature>
<evidence type="ECO:0000256" key="3">
    <source>
        <dbReference type="ARBA" id="ARBA00022737"/>
    </source>
</evidence>
<dbReference type="Gene3D" id="3.40.50.410">
    <property type="entry name" value="von Willebrand factor, type A domain"/>
    <property type="match status" value="6"/>
</dbReference>
<comment type="subcellular location">
    <subcellularLocation>
        <location evidence="1">Membrane</location>
        <topology evidence="1">Single-pass membrane protein</topology>
    </subcellularLocation>
</comment>
<dbReference type="Pfam" id="PF00092">
    <property type="entry name" value="VWA"/>
    <property type="match status" value="6"/>
</dbReference>
<evidence type="ECO:0000313" key="9">
    <source>
        <dbReference type="Proteomes" id="UP000275408"/>
    </source>
</evidence>
<dbReference type="PANTHER" id="PTHR24020:SF20">
    <property type="entry name" value="PH DOMAIN-CONTAINING PROTEIN"/>
    <property type="match status" value="1"/>
</dbReference>
<gene>
    <name evidence="8" type="ORF">pdam_00003962</name>
</gene>
<keyword evidence="9" id="KW-1185">Reference proteome</keyword>
<evidence type="ECO:0000256" key="2">
    <source>
        <dbReference type="ARBA" id="ARBA00022692"/>
    </source>
</evidence>
<dbReference type="CDD" id="cd01450">
    <property type="entry name" value="vWFA_subfamily_ECM"/>
    <property type="match status" value="4"/>
</dbReference>
<dbReference type="InterPro" id="IPR050525">
    <property type="entry name" value="ECM_Assembly_Org"/>
</dbReference>
<dbReference type="FunFam" id="2.20.100.10:FF:000007">
    <property type="entry name" value="Thrombospondin 1"/>
    <property type="match status" value="1"/>
</dbReference>
<dbReference type="SMART" id="SM00209">
    <property type="entry name" value="TSP1"/>
    <property type="match status" value="5"/>
</dbReference>
<dbReference type="PANTHER" id="PTHR24020">
    <property type="entry name" value="COLLAGEN ALPHA"/>
    <property type="match status" value="1"/>
</dbReference>
<feature type="domain" description="VWFA" evidence="7">
    <location>
        <begin position="199"/>
        <end position="335"/>
    </location>
</feature>
<name>A0A3M6TE45_POCDA</name>
<dbReference type="InterPro" id="IPR036465">
    <property type="entry name" value="vWFA_dom_sf"/>
</dbReference>
<evidence type="ECO:0000256" key="6">
    <source>
        <dbReference type="ARBA" id="ARBA00023157"/>
    </source>
</evidence>
<accession>A0A3M6TE45</accession>